<keyword evidence="4" id="KW-1185">Reference proteome</keyword>
<comment type="caution">
    <text evidence="3">The sequence shown here is derived from an EMBL/GenBank/DDBJ whole genome shotgun (WGS) entry which is preliminary data.</text>
</comment>
<evidence type="ECO:0000256" key="1">
    <source>
        <dbReference type="ARBA" id="ARBA00006484"/>
    </source>
</evidence>
<dbReference type="InterPro" id="IPR036291">
    <property type="entry name" value="NAD(P)-bd_dom_sf"/>
</dbReference>
<reference evidence="4" key="1">
    <citation type="submission" date="2018-08" db="EMBL/GenBank/DDBJ databases">
        <authorList>
            <person name="Kim S.-J."/>
            <person name="Jung G.-Y."/>
        </authorList>
    </citation>
    <scope>NUCLEOTIDE SEQUENCE [LARGE SCALE GENOMIC DNA]</scope>
    <source>
        <strain evidence="4">GY_G</strain>
    </source>
</reference>
<dbReference type="Gene3D" id="3.40.50.720">
    <property type="entry name" value="NAD(P)-binding Rossmann-like Domain"/>
    <property type="match status" value="1"/>
</dbReference>
<evidence type="ECO:0000313" key="4">
    <source>
        <dbReference type="Proteomes" id="UP000263833"/>
    </source>
</evidence>
<proteinExistence type="inferred from homology"/>
<dbReference type="InterPro" id="IPR020904">
    <property type="entry name" value="Sc_DH/Rdtase_CS"/>
</dbReference>
<dbReference type="GO" id="GO:0006633">
    <property type="term" value="P:fatty acid biosynthetic process"/>
    <property type="evidence" value="ECO:0007669"/>
    <property type="project" value="TreeGrafter"/>
</dbReference>
<dbReference type="AlphaFoldDB" id="A0A371BJP7"/>
<dbReference type="EMBL" id="QRGP01000001">
    <property type="protein sequence ID" value="RDV07786.1"/>
    <property type="molecule type" value="Genomic_DNA"/>
</dbReference>
<dbReference type="NCBIfam" id="NF005559">
    <property type="entry name" value="PRK07231.1"/>
    <property type="match status" value="1"/>
</dbReference>
<name>A0A371BJP7_9SPHN</name>
<gene>
    <name evidence="3" type="ORF">DXH95_01370</name>
</gene>
<evidence type="ECO:0000313" key="3">
    <source>
        <dbReference type="EMBL" id="RDV07786.1"/>
    </source>
</evidence>
<evidence type="ECO:0000256" key="2">
    <source>
        <dbReference type="ARBA" id="ARBA00023002"/>
    </source>
</evidence>
<comment type="similarity">
    <text evidence="1">Belongs to the short-chain dehydrogenases/reductases (SDR) family.</text>
</comment>
<protein>
    <submittedName>
        <fullName evidence="3">SDR family NAD(P)-dependent oxidoreductase</fullName>
    </submittedName>
</protein>
<accession>A0A371BJP7</accession>
<dbReference type="PANTHER" id="PTHR42760">
    <property type="entry name" value="SHORT-CHAIN DEHYDROGENASES/REDUCTASES FAMILY MEMBER"/>
    <property type="match status" value="1"/>
</dbReference>
<dbReference type="PANTHER" id="PTHR42760:SF133">
    <property type="entry name" value="3-OXOACYL-[ACYL-CARRIER-PROTEIN] REDUCTASE"/>
    <property type="match status" value="1"/>
</dbReference>
<dbReference type="PRINTS" id="PR00080">
    <property type="entry name" value="SDRFAMILY"/>
</dbReference>
<dbReference type="OrthoDB" id="9796652at2"/>
<dbReference type="FunFam" id="3.40.50.720:FF:000084">
    <property type="entry name" value="Short-chain dehydrogenase reductase"/>
    <property type="match status" value="1"/>
</dbReference>
<organism evidence="3 4">
    <name type="scientific">Sphingorhabdus pulchriflava</name>
    <dbReference type="NCBI Taxonomy" id="2292257"/>
    <lineage>
        <taxon>Bacteria</taxon>
        <taxon>Pseudomonadati</taxon>
        <taxon>Pseudomonadota</taxon>
        <taxon>Alphaproteobacteria</taxon>
        <taxon>Sphingomonadales</taxon>
        <taxon>Sphingomonadaceae</taxon>
        <taxon>Sphingorhabdus</taxon>
    </lineage>
</organism>
<keyword evidence="2" id="KW-0560">Oxidoreductase</keyword>
<dbReference type="GO" id="GO:0048038">
    <property type="term" value="F:quinone binding"/>
    <property type="evidence" value="ECO:0007669"/>
    <property type="project" value="TreeGrafter"/>
</dbReference>
<sequence>MQLKADLSGKRALVTGASSEGFGAHFARVLAASNAEVVVAARRREPLEALVAEIRKSGGSASAVTIDVSNNASVEQAIADAGPLDIIVNNAGVEKSGSVLGLTEDDYDYVMDINLKGVWQVATAAARQMRERGQGGSIINIASITGHQGMKGAAPYSVSKAGVLHMTRQLAQELARYDIRVNSISPGYFATDLNREFLASEAGEAMRKRIAMRRFGDFPDLDGALLLLASDASRFMTGSDIIVDGGHLLYSL</sequence>
<dbReference type="CDD" id="cd05233">
    <property type="entry name" value="SDR_c"/>
    <property type="match status" value="1"/>
</dbReference>
<dbReference type="PROSITE" id="PS00061">
    <property type="entry name" value="ADH_SHORT"/>
    <property type="match status" value="1"/>
</dbReference>
<dbReference type="SUPFAM" id="SSF51735">
    <property type="entry name" value="NAD(P)-binding Rossmann-fold domains"/>
    <property type="match status" value="1"/>
</dbReference>
<dbReference type="GO" id="GO:0016616">
    <property type="term" value="F:oxidoreductase activity, acting on the CH-OH group of donors, NAD or NADP as acceptor"/>
    <property type="evidence" value="ECO:0007669"/>
    <property type="project" value="TreeGrafter"/>
</dbReference>
<dbReference type="PRINTS" id="PR00081">
    <property type="entry name" value="GDHRDH"/>
</dbReference>
<dbReference type="Pfam" id="PF13561">
    <property type="entry name" value="adh_short_C2"/>
    <property type="match status" value="1"/>
</dbReference>
<dbReference type="InterPro" id="IPR002347">
    <property type="entry name" value="SDR_fam"/>
</dbReference>
<dbReference type="Proteomes" id="UP000263833">
    <property type="component" value="Unassembled WGS sequence"/>
</dbReference>